<dbReference type="EMBL" id="HBIM01013164">
    <property type="protein sequence ID" value="CAE0413456.1"/>
    <property type="molecule type" value="Transcribed_RNA"/>
</dbReference>
<organism evidence="3">
    <name type="scientific">Amphora coffeiformis</name>
    <dbReference type="NCBI Taxonomy" id="265554"/>
    <lineage>
        <taxon>Eukaryota</taxon>
        <taxon>Sar</taxon>
        <taxon>Stramenopiles</taxon>
        <taxon>Ochrophyta</taxon>
        <taxon>Bacillariophyta</taxon>
        <taxon>Bacillariophyceae</taxon>
        <taxon>Bacillariophycidae</taxon>
        <taxon>Thalassiophysales</taxon>
        <taxon>Catenulaceae</taxon>
        <taxon>Amphora</taxon>
    </lineage>
</organism>
<evidence type="ECO:0000313" key="3">
    <source>
        <dbReference type="EMBL" id="CAE0413456.1"/>
    </source>
</evidence>
<keyword evidence="2" id="KW-0732">Signal</keyword>
<keyword evidence="1" id="KW-0812">Transmembrane</keyword>
<dbReference type="AlphaFoldDB" id="A0A7S3L8Q2"/>
<keyword evidence="1" id="KW-1133">Transmembrane helix</keyword>
<proteinExistence type="predicted"/>
<sequence length="160" mass="17455">MKTVAFLLSLLLVADAYVQKPKSSVKPLAHLQKTASGAAAAALIASSVLSWAPPPADASFAFTSSQVVAEKVIREGVYGEYEVDVPDQVYDDARSTFKSAKETKTKKGKYTALLAVLIVGSFIIPMAQYFWYVRDDDSSDQFFAGNVPEPKEPPKKKGWF</sequence>
<evidence type="ECO:0000256" key="1">
    <source>
        <dbReference type="SAM" id="Phobius"/>
    </source>
</evidence>
<feature type="chain" id="PRO_5030952198" evidence="2">
    <location>
        <begin position="17"/>
        <end position="160"/>
    </location>
</feature>
<accession>A0A7S3L8Q2</accession>
<protein>
    <submittedName>
        <fullName evidence="3">Uncharacterized protein</fullName>
    </submittedName>
</protein>
<name>A0A7S3L8Q2_9STRA</name>
<evidence type="ECO:0000256" key="2">
    <source>
        <dbReference type="SAM" id="SignalP"/>
    </source>
</evidence>
<gene>
    <name evidence="3" type="ORF">ACOF00016_LOCUS10711</name>
</gene>
<keyword evidence="1" id="KW-0472">Membrane</keyword>
<reference evidence="3" key="1">
    <citation type="submission" date="2021-01" db="EMBL/GenBank/DDBJ databases">
        <authorList>
            <person name="Corre E."/>
            <person name="Pelletier E."/>
            <person name="Niang G."/>
            <person name="Scheremetjew M."/>
            <person name="Finn R."/>
            <person name="Kale V."/>
            <person name="Holt S."/>
            <person name="Cochrane G."/>
            <person name="Meng A."/>
            <person name="Brown T."/>
            <person name="Cohen L."/>
        </authorList>
    </citation>
    <scope>NUCLEOTIDE SEQUENCE</scope>
    <source>
        <strain evidence="3">CCMP127</strain>
    </source>
</reference>
<feature type="signal peptide" evidence="2">
    <location>
        <begin position="1"/>
        <end position="16"/>
    </location>
</feature>
<feature type="transmembrane region" description="Helical" evidence="1">
    <location>
        <begin position="110"/>
        <end position="132"/>
    </location>
</feature>